<feature type="transmembrane region" description="Helical" evidence="7">
    <location>
        <begin position="287"/>
        <end position="306"/>
    </location>
</feature>
<keyword evidence="3" id="KW-1003">Cell membrane</keyword>
<protein>
    <submittedName>
        <fullName evidence="9">MFS family permease</fullName>
    </submittedName>
</protein>
<evidence type="ECO:0000256" key="4">
    <source>
        <dbReference type="ARBA" id="ARBA00022692"/>
    </source>
</evidence>
<dbReference type="Pfam" id="PF05977">
    <property type="entry name" value="MFS_3"/>
    <property type="match status" value="1"/>
</dbReference>
<comment type="caution">
    <text evidence="9">The sequence shown here is derived from an EMBL/GenBank/DDBJ whole genome shotgun (WGS) entry which is preliminary data.</text>
</comment>
<evidence type="ECO:0000313" key="10">
    <source>
        <dbReference type="Proteomes" id="UP000540568"/>
    </source>
</evidence>
<dbReference type="InterPro" id="IPR036259">
    <property type="entry name" value="MFS_trans_sf"/>
</dbReference>
<keyword evidence="5 7" id="KW-1133">Transmembrane helix</keyword>
<dbReference type="Proteomes" id="UP000540568">
    <property type="component" value="Unassembled WGS sequence"/>
</dbReference>
<dbReference type="SUPFAM" id="SSF103473">
    <property type="entry name" value="MFS general substrate transporter"/>
    <property type="match status" value="1"/>
</dbReference>
<feature type="transmembrane region" description="Helical" evidence="7">
    <location>
        <begin position="253"/>
        <end position="275"/>
    </location>
</feature>
<evidence type="ECO:0000256" key="7">
    <source>
        <dbReference type="SAM" id="Phobius"/>
    </source>
</evidence>
<evidence type="ECO:0000256" key="6">
    <source>
        <dbReference type="ARBA" id="ARBA00023136"/>
    </source>
</evidence>
<organism evidence="9 10">
    <name type="scientific">Promicromonospora sukumoe</name>
    <dbReference type="NCBI Taxonomy" id="88382"/>
    <lineage>
        <taxon>Bacteria</taxon>
        <taxon>Bacillati</taxon>
        <taxon>Actinomycetota</taxon>
        <taxon>Actinomycetes</taxon>
        <taxon>Micrococcales</taxon>
        <taxon>Promicromonosporaceae</taxon>
        <taxon>Promicromonospora</taxon>
    </lineage>
</organism>
<evidence type="ECO:0000256" key="3">
    <source>
        <dbReference type="ARBA" id="ARBA00022475"/>
    </source>
</evidence>
<proteinExistence type="predicted"/>
<keyword evidence="10" id="KW-1185">Reference proteome</keyword>
<dbReference type="PROSITE" id="PS50850">
    <property type="entry name" value="MFS"/>
    <property type="match status" value="1"/>
</dbReference>
<feature type="domain" description="Major facilitator superfamily (MFS) profile" evidence="8">
    <location>
        <begin position="1"/>
        <end position="400"/>
    </location>
</feature>
<name>A0A7W3PC83_9MICO</name>
<evidence type="ECO:0000259" key="8">
    <source>
        <dbReference type="PROSITE" id="PS50850"/>
    </source>
</evidence>
<feature type="transmembrane region" description="Helical" evidence="7">
    <location>
        <begin position="352"/>
        <end position="374"/>
    </location>
</feature>
<dbReference type="CDD" id="cd06173">
    <property type="entry name" value="MFS_MefA_like"/>
    <property type="match status" value="1"/>
</dbReference>
<dbReference type="InterPro" id="IPR020846">
    <property type="entry name" value="MFS_dom"/>
</dbReference>
<dbReference type="AlphaFoldDB" id="A0A7W3PC83"/>
<feature type="transmembrane region" description="Helical" evidence="7">
    <location>
        <begin position="165"/>
        <end position="189"/>
    </location>
</feature>
<keyword evidence="2" id="KW-0813">Transport</keyword>
<keyword evidence="6 7" id="KW-0472">Membrane</keyword>
<dbReference type="PANTHER" id="PTHR23513:SF11">
    <property type="entry name" value="STAPHYLOFERRIN A TRANSPORTER"/>
    <property type="match status" value="1"/>
</dbReference>
<feature type="transmembrane region" description="Helical" evidence="7">
    <location>
        <begin position="312"/>
        <end position="331"/>
    </location>
</feature>
<accession>A0A7W3PC83</accession>
<feature type="transmembrane region" description="Helical" evidence="7">
    <location>
        <begin position="380"/>
        <end position="400"/>
    </location>
</feature>
<keyword evidence="4 7" id="KW-0812">Transmembrane</keyword>
<dbReference type="EMBL" id="JACGWV010000001">
    <property type="protein sequence ID" value="MBA8806381.1"/>
    <property type="molecule type" value="Genomic_DNA"/>
</dbReference>
<feature type="transmembrane region" description="Helical" evidence="7">
    <location>
        <begin position="50"/>
        <end position="72"/>
    </location>
</feature>
<dbReference type="GO" id="GO:0005886">
    <property type="term" value="C:plasma membrane"/>
    <property type="evidence" value="ECO:0007669"/>
    <property type="project" value="UniProtKB-SubCell"/>
</dbReference>
<evidence type="ECO:0000256" key="2">
    <source>
        <dbReference type="ARBA" id="ARBA00022448"/>
    </source>
</evidence>
<sequence>MAGPRRKLKDLPRKYWRLWIATTSNELGDGMMAATTPLLALALTRDPFEIGLVTASAYLPWLLFSLHAGVLVDRWNRMQIIRWTQSVQMLAVAIIAVLLATGALEIGLLVVLAFIIGTADVLAGNAFQAVLPQMVSKEQLQQANSAQYTAQTVARSFVGPPLGSALFSVAAIVPVVGNAVTYAVSILSLGRLQVPTSERASRGTFRQEIGAGIKYLVRDRLLRTLAVLLGANNFCNQFAAVTLVLVVTTSLGLPAHMFGIALTAIAAGSILGGIANNRIVQSVGEGATLIGSLTATGLSFLAIGFVDDFASLAALLIVVGFSSVQWNVLTVTIRQESVPSELFGRVNSVYRLISWGTIPLGAAAGGLTAALIGIRATYPIAGALRLLLLAITAHLLIAGLRSLRATLATADTAVDGSRDKP</sequence>
<dbReference type="PANTHER" id="PTHR23513">
    <property type="entry name" value="INTEGRAL MEMBRANE EFFLUX PROTEIN-RELATED"/>
    <property type="match status" value="1"/>
</dbReference>
<feature type="transmembrane region" description="Helical" evidence="7">
    <location>
        <begin position="92"/>
        <end position="116"/>
    </location>
</feature>
<evidence type="ECO:0000256" key="1">
    <source>
        <dbReference type="ARBA" id="ARBA00004651"/>
    </source>
</evidence>
<comment type="subcellular location">
    <subcellularLocation>
        <location evidence="1">Cell membrane</location>
        <topology evidence="1">Multi-pass membrane protein</topology>
    </subcellularLocation>
</comment>
<dbReference type="GO" id="GO:0022857">
    <property type="term" value="F:transmembrane transporter activity"/>
    <property type="evidence" value="ECO:0007669"/>
    <property type="project" value="InterPro"/>
</dbReference>
<dbReference type="RefSeq" id="WP_182614120.1">
    <property type="nucleotide sequence ID" value="NZ_BAAATF010000002.1"/>
</dbReference>
<feature type="transmembrane region" description="Helical" evidence="7">
    <location>
        <begin position="224"/>
        <end position="247"/>
    </location>
</feature>
<gene>
    <name evidence="9" type="ORF">FHX71_000323</name>
</gene>
<dbReference type="Gene3D" id="1.20.1250.20">
    <property type="entry name" value="MFS general substrate transporter like domains"/>
    <property type="match status" value="1"/>
</dbReference>
<evidence type="ECO:0000256" key="5">
    <source>
        <dbReference type="ARBA" id="ARBA00022989"/>
    </source>
</evidence>
<reference evidence="9 10" key="1">
    <citation type="submission" date="2020-07" db="EMBL/GenBank/DDBJ databases">
        <title>Sequencing the genomes of 1000 actinobacteria strains.</title>
        <authorList>
            <person name="Klenk H.-P."/>
        </authorList>
    </citation>
    <scope>NUCLEOTIDE SEQUENCE [LARGE SCALE GENOMIC DNA]</scope>
    <source>
        <strain evidence="9 10">DSM 44121</strain>
    </source>
</reference>
<evidence type="ECO:0000313" key="9">
    <source>
        <dbReference type="EMBL" id="MBA8806381.1"/>
    </source>
</evidence>
<dbReference type="InterPro" id="IPR010290">
    <property type="entry name" value="TM_effector"/>
</dbReference>